<dbReference type="InterPro" id="IPR001119">
    <property type="entry name" value="SLH_dom"/>
</dbReference>
<accession>A0ABS4IVE0</accession>
<feature type="domain" description="SLH" evidence="2">
    <location>
        <begin position="214"/>
        <end position="277"/>
    </location>
</feature>
<dbReference type="SUPFAM" id="SSF49384">
    <property type="entry name" value="Carbohydrate-binding domain"/>
    <property type="match status" value="1"/>
</dbReference>
<sequence>MNRKTIVSIIIPLLCLRLLLPTSVYAQTAPSFLLTSNNQVEGEMTITMSGKNITDLYAYEARLTFDPSMLELVEAKSNLEGFSVSPIIKDNEIILAHTKIGNVTGESGDILIGTLIFKTKKYGTSIVKWTSLETVNHNLTGQTYSLKESVSVNTAKKGFVDLEGHWAKADIELLASKGIIEGMDEDHFVPEAHVTRAQFAAMISRTLKFQTSTKQNPFTDVSADSWYKDVVNSAFAAGVIQGMTETSFAPAKNITREEMAVMIVRASNYASGSETGKNDESNLPAFADSEATSEWARDDIQTAVRLGIINGKGKNQFVPKDQATRAEAAVVIKRLLLSLSLLY</sequence>
<dbReference type="InterPro" id="IPR051465">
    <property type="entry name" value="Cell_Envelope_Struct_Comp"/>
</dbReference>
<evidence type="ECO:0000313" key="3">
    <source>
        <dbReference type="EMBL" id="MBP1991545.1"/>
    </source>
</evidence>
<evidence type="ECO:0000259" key="2">
    <source>
        <dbReference type="PROSITE" id="PS51272"/>
    </source>
</evidence>
<dbReference type="EMBL" id="JAGGLB010000009">
    <property type="protein sequence ID" value="MBP1991545.1"/>
    <property type="molecule type" value="Genomic_DNA"/>
</dbReference>
<feature type="signal peptide" evidence="1">
    <location>
        <begin position="1"/>
        <end position="26"/>
    </location>
</feature>
<reference evidence="3 4" key="1">
    <citation type="submission" date="2021-03" db="EMBL/GenBank/DDBJ databases">
        <title>Genomic Encyclopedia of Type Strains, Phase IV (KMG-IV): sequencing the most valuable type-strain genomes for metagenomic binning, comparative biology and taxonomic classification.</title>
        <authorList>
            <person name="Goeker M."/>
        </authorList>
    </citation>
    <scope>NUCLEOTIDE SEQUENCE [LARGE SCALE GENOMIC DNA]</scope>
    <source>
        <strain evidence="3 4">DSM 26048</strain>
    </source>
</reference>
<gene>
    <name evidence="3" type="ORF">J2Z66_003152</name>
</gene>
<dbReference type="InterPro" id="IPR008965">
    <property type="entry name" value="CBM2/CBM3_carb-bd_dom_sf"/>
</dbReference>
<keyword evidence="1" id="KW-0732">Signal</keyword>
<dbReference type="Gene3D" id="2.60.40.680">
    <property type="match status" value="1"/>
</dbReference>
<dbReference type="CDD" id="cd08547">
    <property type="entry name" value="Type_II_cohesin"/>
    <property type="match status" value="1"/>
</dbReference>
<protein>
    <recommendedName>
        <fullName evidence="2">SLH domain-containing protein</fullName>
    </recommendedName>
</protein>
<proteinExistence type="predicted"/>
<dbReference type="PROSITE" id="PS51272">
    <property type="entry name" value="SLH"/>
    <property type="match status" value="3"/>
</dbReference>
<comment type="caution">
    <text evidence="3">The sequence shown here is derived from an EMBL/GenBank/DDBJ whole genome shotgun (WGS) entry which is preliminary data.</text>
</comment>
<dbReference type="Proteomes" id="UP001519287">
    <property type="component" value="Unassembled WGS sequence"/>
</dbReference>
<dbReference type="PANTHER" id="PTHR43308">
    <property type="entry name" value="OUTER MEMBRANE PROTEIN ALPHA-RELATED"/>
    <property type="match status" value="1"/>
</dbReference>
<name>A0ABS4IVE0_9BACL</name>
<feature type="chain" id="PRO_5047447839" description="SLH domain-containing protein" evidence="1">
    <location>
        <begin position="27"/>
        <end position="343"/>
    </location>
</feature>
<dbReference type="PANTHER" id="PTHR43308:SF5">
    <property type="entry name" value="S-LAYER PROTEIN _ PEPTIDOGLYCAN ENDO-BETA-N-ACETYLGLUCOSAMINIDASE"/>
    <property type="match status" value="1"/>
</dbReference>
<feature type="domain" description="SLH" evidence="2">
    <location>
        <begin position="283"/>
        <end position="343"/>
    </location>
</feature>
<evidence type="ECO:0000313" key="4">
    <source>
        <dbReference type="Proteomes" id="UP001519287"/>
    </source>
</evidence>
<organism evidence="3 4">
    <name type="scientific">Paenibacillus eucommiae</name>
    <dbReference type="NCBI Taxonomy" id="1355755"/>
    <lineage>
        <taxon>Bacteria</taxon>
        <taxon>Bacillati</taxon>
        <taxon>Bacillota</taxon>
        <taxon>Bacilli</taxon>
        <taxon>Bacillales</taxon>
        <taxon>Paenibacillaceae</taxon>
        <taxon>Paenibacillus</taxon>
    </lineage>
</organism>
<feature type="domain" description="SLH" evidence="2">
    <location>
        <begin position="154"/>
        <end position="212"/>
    </location>
</feature>
<dbReference type="Pfam" id="PF00395">
    <property type="entry name" value="SLH"/>
    <property type="match status" value="3"/>
</dbReference>
<evidence type="ECO:0000256" key="1">
    <source>
        <dbReference type="SAM" id="SignalP"/>
    </source>
</evidence>
<keyword evidence="4" id="KW-1185">Reference proteome</keyword>
<dbReference type="RefSeq" id="WP_209972290.1">
    <property type="nucleotide sequence ID" value="NZ_JAGGLB010000009.1"/>
</dbReference>